<dbReference type="EMBL" id="SOSA01000250">
    <property type="protein sequence ID" value="THC93693.1"/>
    <property type="molecule type" value="Genomic_DNA"/>
</dbReference>
<feature type="domain" description="Nudix hydrolase" evidence="1">
    <location>
        <begin position="34"/>
        <end position="173"/>
    </location>
</feature>
<keyword evidence="3" id="KW-1185">Reference proteome</keyword>
<dbReference type="AlphaFoldDB" id="A0A4S3JEH4"/>
<dbReference type="PANTHER" id="PTHR43736:SF1">
    <property type="entry name" value="DIHYDRONEOPTERIN TRIPHOSPHATE DIPHOSPHATASE"/>
    <property type="match status" value="1"/>
</dbReference>
<dbReference type="Gene3D" id="3.90.79.10">
    <property type="entry name" value="Nucleoside Triphosphate Pyrophosphohydrolase"/>
    <property type="match status" value="1"/>
</dbReference>
<evidence type="ECO:0000313" key="2">
    <source>
        <dbReference type="EMBL" id="THC93693.1"/>
    </source>
</evidence>
<dbReference type="Pfam" id="PF00293">
    <property type="entry name" value="NUDIX"/>
    <property type="match status" value="1"/>
</dbReference>
<dbReference type="VEuPathDB" id="FungiDB:EYZ11_006837"/>
<dbReference type="SUPFAM" id="SSF55811">
    <property type="entry name" value="Nudix"/>
    <property type="match status" value="1"/>
</dbReference>
<dbReference type="PROSITE" id="PS51462">
    <property type="entry name" value="NUDIX"/>
    <property type="match status" value="1"/>
</dbReference>
<dbReference type="CDD" id="cd02883">
    <property type="entry name" value="NUDIX_Hydrolase"/>
    <property type="match status" value="1"/>
</dbReference>
<gene>
    <name evidence="2" type="ORF">EYZ11_006837</name>
</gene>
<dbReference type="InterPro" id="IPR015797">
    <property type="entry name" value="NUDIX_hydrolase-like_dom_sf"/>
</dbReference>
<dbReference type="InterPro" id="IPR000086">
    <property type="entry name" value="NUDIX_hydrolase_dom"/>
</dbReference>
<protein>
    <recommendedName>
        <fullName evidence="1">Nudix hydrolase domain-containing protein</fullName>
    </recommendedName>
</protein>
<reference evidence="2 3" key="1">
    <citation type="submission" date="2019-03" db="EMBL/GenBank/DDBJ databases">
        <title>The genome sequence of a newly discovered highly antifungal drug resistant Aspergillus species, Aspergillus tanneri NIH 1004.</title>
        <authorList>
            <person name="Mounaud S."/>
            <person name="Singh I."/>
            <person name="Joardar V."/>
            <person name="Pakala S."/>
            <person name="Pakala S."/>
            <person name="Venepally P."/>
            <person name="Hoover J."/>
            <person name="Nierman W."/>
            <person name="Chung J."/>
            <person name="Losada L."/>
        </authorList>
    </citation>
    <scope>NUCLEOTIDE SEQUENCE [LARGE SCALE GENOMIC DNA]</scope>
    <source>
        <strain evidence="2 3">NIH1004</strain>
    </source>
</reference>
<sequence>MSSDISLDTDLSGFRVSKLESPSCQFIFQGIACFWRVNVLLIDEDTSPGSMLLLKRSASDSHPGCLEGAGGQVEYGDKTLLEAAEREVNEETGITGLTFFGTAQTKSWDTPKADGIHHWVQFTYMATVYGQPDWKERIHLAEDEHQSWMWVKKDDVLKMERSAFYGSHLETILEAFDAVHNRLNLRGIIN</sequence>
<evidence type="ECO:0000313" key="3">
    <source>
        <dbReference type="Proteomes" id="UP000308092"/>
    </source>
</evidence>
<accession>A0A4S3JEH4</accession>
<comment type="caution">
    <text evidence="2">The sequence shown here is derived from an EMBL/GenBank/DDBJ whole genome shotgun (WGS) entry which is preliminary data.</text>
</comment>
<dbReference type="Proteomes" id="UP000308092">
    <property type="component" value="Unassembled WGS sequence"/>
</dbReference>
<proteinExistence type="predicted"/>
<name>A0A4S3JEH4_9EURO</name>
<organism evidence="2 3">
    <name type="scientific">Aspergillus tanneri</name>
    <dbReference type="NCBI Taxonomy" id="1220188"/>
    <lineage>
        <taxon>Eukaryota</taxon>
        <taxon>Fungi</taxon>
        <taxon>Dikarya</taxon>
        <taxon>Ascomycota</taxon>
        <taxon>Pezizomycotina</taxon>
        <taxon>Eurotiomycetes</taxon>
        <taxon>Eurotiomycetidae</taxon>
        <taxon>Eurotiales</taxon>
        <taxon>Aspergillaceae</taxon>
        <taxon>Aspergillus</taxon>
        <taxon>Aspergillus subgen. Circumdati</taxon>
    </lineage>
</organism>
<evidence type="ECO:0000259" key="1">
    <source>
        <dbReference type="PROSITE" id="PS51462"/>
    </source>
</evidence>
<dbReference type="PANTHER" id="PTHR43736">
    <property type="entry name" value="ADP-RIBOSE PYROPHOSPHATASE"/>
    <property type="match status" value="1"/>
</dbReference>